<evidence type="ECO:0000256" key="1">
    <source>
        <dbReference type="ARBA" id="ARBA00004920"/>
    </source>
</evidence>
<keyword evidence="3 12" id="KW-0963">Cytoplasm</keyword>
<evidence type="ECO:0000313" key="19">
    <source>
        <dbReference type="Proteomes" id="UP001197378"/>
    </source>
</evidence>
<dbReference type="SUPFAM" id="SSF55326">
    <property type="entry name" value="PurM N-terminal domain-like"/>
    <property type="match status" value="2"/>
</dbReference>
<comment type="subunit">
    <text evidence="12">Monomer.</text>
</comment>
<dbReference type="InterPro" id="IPR041609">
    <property type="entry name" value="PurL_linker"/>
</dbReference>
<dbReference type="NCBIfam" id="NF003672">
    <property type="entry name" value="PRK05297.1"/>
    <property type="match status" value="1"/>
</dbReference>
<dbReference type="InterPro" id="IPR010073">
    <property type="entry name" value="PurL_large"/>
</dbReference>
<dbReference type="PROSITE" id="PS51273">
    <property type="entry name" value="GATASE_TYPE_1"/>
    <property type="match status" value="1"/>
</dbReference>
<dbReference type="Proteomes" id="UP001197378">
    <property type="component" value="Unassembled WGS sequence"/>
</dbReference>
<feature type="domain" description="FGAR-AT PurM N-terminal-like" evidence="17">
    <location>
        <begin position="646"/>
        <end position="805"/>
    </location>
</feature>
<keyword evidence="5 12" id="KW-0479">Metal-binding</keyword>
<dbReference type="InterPro" id="IPR036604">
    <property type="entry name" value="PurS-like_sf"/>
</dbReference>
<evidence type="ECO:0000256" key="12">
    <source>
        <dbReference type="HAMAP-Rule" id="MF_00419"/>
    </source>
</evidence>
<feature type="binding site" evidence="12">
    <location>
        <position position="720"/>
    </location>
    <ligand>
        <name>Mg(2+)</name>
        <dbReference type="ChEBI" id="CHEBI:18420"/>
    </ligand>
</feature>
<dbReference type="SUPFAM" id="SSF56042">
    <property type="entry name" value="PurM C-terminal domain-like"/>
    <property type="match status" value="2"/>
</dbReference>
<evidence type="ECO:0000256" key="8">
    <source>
        <dbReference type="ARBA" id="ARBA00022840"/>
    </source>
</evidence>
<dbReference type="HAMAP" id="MF_00419">
    <property type="entry name" value="PurL_1"/>
    <property type="match status" value="1"/>
</dbReference>
<dbReference type="Pfam" id="PF22689">
    <property type="entry name" value="FGAR-AT_PurM_N-like"/>
    <property type="match status" value="1"/>
</dbReference>
<dbReference type="CDD" id="cd02204">
    <property type="entry name" value="PurL_repeat2"/>
    <property type="match status" value="1"/>
</dbReference>
<reference evidence="18" key="1">
    <citation type="journal article" date="2021" name="ISME J.">
        <title>Genomic evolution of the class Acidithiobacillia: deep-branching Proteobacteria living in extreme acidic conditions.</title>
        <authorList>
            <person name="Moya-Beltran A."/>
            <person name="Beard S."/>
            <person name="Rojas-Villalobos C."/>
            <person name="Issotta F."/>
            <person name="Gallardo Y."/>
            <person name="Ulloa R."/>
            <person name="Giaveno A."/>
            <person name="Degli Esposti M."/>
            <person name="Johnson D.B."/>
            <person name="Quatrini R."/>
        </authorList>
    </citation>
    <scope>NUCLEOTIDE SEQUENCE</scope>
    <source>
        <strain evidence="18">VAN18-1</strain>
    </source>
</reference>
<organism evidence="18 19">
    <name type="scientific">Igneacidithiobacillus copahuensis</name>
    <dbReference type="NCBI Taxonomy" id="2724909"/>
    <lineage>
        <taxon>Bacteria</taxon>
        <taxon>Pseudomonadati</taxon>
        <taxon>Pseudomonadota</taxon>
        <taxon>Acidithiobacillia</taxon>
        <taxon>Acidithiobacillales</taxon>
        <taxon>Acidithiobacillaceae</taxon>
        <taxon>Igneacidithiobacillus</taxon>
    </lineage>
</organism>
<feature type="active site" evidence="12">
    <location>
        <position position="1250"/>
    </location>
</feature>
<dbReference type="InterPro" id="IPR029062">
    <property type="entry name" value="Class_I_gatase-like"/>
</dbReference>
<dbReference type="SUPFAM" id="SSF82697">
    <property type="entry name" value="PurS-like"/>
    <property type="match status" value="1"/>
</dbReference>
<evidence type="ECO:0000256" key="5">
    <source>
        <dbReference type="ARBA" id="ARBA00022723"/>
    </source>
</evidence>
<keyword evidence="19" id="KW-1185">Reference proteome</keyword>
<proteinExistence type="inferred from homology"/>
<evidence type="ECO:0000256" key="10">
    <source>
        <dbReference type="ARBA" id="ARBA00022962"/>
    </source>
</evidence>
<dbReference type="PANTHER" id="PTHR10099:SF1">
    <property type="entry name" value="PHOSPHORIBOSYLFORMYLGLYCINAMIDINE SYNTHASE"/>
    <property type="match status" value="1"/>
</dbReference>
<evidence type="ECO:0000259" key="14">
    <source>
        <dbReference type="Pfam" id="PF02769"/>
    </source>
</evidence>
<dbReference type="FunFam" id="3.30.1330.10:FF:000005">
    <property type="entry name" value="Phosphoribosylformylglycinamidine synthase"/>
    <property type="match status" value="1"/>
</dbReference>
<dbReference type="PANTHER" id="PTHR10099">
    <property type="entry name" value="PHOSPHORIBOSYLFORMYLGLYCINAMIDINE SYNTHASE"/>
    <property type="match status" value="1"/>
</dbReference>
<comment type="similarity">
    <text evidence="2 12">In the N-terminal section; belongs to the FGAMS family.</text>
</comment>
<dbReference type="RefSeq" id="WP_215885424.1">
    <property type="nucleotide sequence ID" value="NZ_JAAXYO010000051.1"/>
</dbReference>
<name>A0AAE2YPL5_9PROT</name>
<feature type="domain" description="Phosphoribosylformylglycinamidine synthase N-terminal" evidence="16">
    <location>
        <begin position="37"/>
        <end position="151"/>
    </location>
</feature>
<evidence type="ECO:0000256" key="4">
    <source>
        <dbReference type="ARBA" id="ARBA00022598"/>
    </source>
</evidence>
<dbReference type="GO" id="GO:0005737">
    <property type="term" value="C:cytoplasm"/>
    <property type="evidence" value="ECO:0007669"/>
    <property type="project" value="UniProtKB-SubCell"/>
</dbReference>
<gene>
    <name evidence="12 18" type="primary">purL</name>
    <name evidence="18" type="synonym">purI</name>
    <name evidence="18" type="ORF">HFQ13_05480</name>
</gene>
<dbReference type="InterPro" id="IPR055181">
    <property type="entry name" value="FGAR-AT_PurM_N-like"/>
</dbReference>
<comment type="subcellular location">
    <subcellularLocation>
        <location evidence="12">Cytoplasm</location>
    </subcellularLocation>
</comment>
<keyword evidence="7 12" id="KW-0658">Purine biosynthesis</keyword>
<accession>A0AAE2YPL5</accession>
<dbReference type="GO" id="GO:0046872">
    <property type="term" value="F:metal ion binding"/>
    <property type="evidence" value="ECO:0007669"/>
    <property type="project" value="UniProtKB-KW"/>
</dbReference>
<feature type="domain" description="Phosphoribosylformylglycinamidine synthase linker" evidence="15">
    <location>
        <begin position="174"/>
        <end position="221"/>
    </location>
</feature>
<keyword evidence="9 12" id="KW-0460">Magnesium</keyword>
<dbReference type="Gene3D" id="3.90.650.10">
    <property type="entry name" value="PurM-like C-terminal domain"/>
    <property type="match status" value="2"/>
</dbReference>
<evidence type="ECO:0000256" key="6">
    <source>
        <dbReference type="ARBA" id="ARBA00022741"/>
    </source>
</evidence>
<feature type="binding site" evidence="12">
    <location>
        <position position="883"/>
    </location>
    <ligand>
        <name>ATP</name>
        <dbReference type="ChEBI" id="CHEBI:30616"/>
    </ligand>
</feature>
<feature type="domain" description="PurM-like C-terminal" evidence="14">
    <location>
        <begin position="430"/>
        <end position="587"/>
    </location>
</feature>
<comment type="function">
    <text evidence="12">Phosphoribosylformylglycinamidine synthase involved in the purines biosynthetic pathway. Catalyzes the ATP-dependent conversion of formylglycinamide ribonucleotide (FGAR) and glutamine to yield formylglycinamidine ribonucleotide (FGAM) and glutamate.</text>
</comment>
<evidence type="ECO:0000256" key="9">
    <source>
        <dbReference type="ARBA" id="ARBA00022842"/>
    </source>
</evidence>
<dbReference type="InterPro" id="IPR036921">
    <property type="entry name" value="PurM-like_N_sf"/>
</dbReference>
<feature type="binding site" evidence="12">
    <location>
        <position position="881"/>
    </location>
    <ligand>
        <name>Mg(2+)</name>
        <dbReference type="ChEBI" id="CHEBI:18420"/>
    </ligand>
</feature>
<dbReference type="CDD" id="cd01740">
    <property type="entry name" value="GATase1_FGAR_AT"/>
    <property type="match status" value="1"/>
</dbReference>
<feature type="active site" evidence="12">
    <location>
        <position position="1252"/>
    </location>
</feature>
<keyword evidence="6 12" id="KW-0547">Nucleotide-binding</keyword>
<dbReference type="Pfam" id="PF18072">
    <property type="entry name" value="FGAR-AT_linker"/>
    <property type="match status" value="1"/>
</dbReference>
<evidence type="ECO:0000256" key="13">
    <source>
        <dbReference type="SAM" id="MobiDB-lite"/>
    </source>
</evidence>
<dbReference type="Gene3D" id="3.40.50.880">
    <property type="match status" value="1"/>
</dbReference>
<comment type="catalytic activity">
    <reaction evidence="11 12">
        <text>N(2)-formyl-N(1)-(5-phospho-beta-D-ribosyl)glycinamide + L-glutamine + ATP + H2O = 2-formamido-N(1)-(5-O-phospho-beta-D-ribosyl)acetamidine + L-glutamate + ADP + phosphate + H(+)</text>
        <dbReference type="Rhea" id="RHEA:17129"/>
        <dbReference type="ChEBI" id="CHEBI:15377"/>
        <dbReference type="ChEBI" id="CHEBI:15378"/>
        <dbReference type="ChEBI" id="CHEBI:29985"/>
        <dbReference type="ChEBI" id="CHEBI:30616"/>
        <dbReference type="ChEBI" id="CHEBI:43474"/>
        <dbReference type="ChEBI" id="CHEBI:58359"/>
        <dbReference type="ChEBI" id="CHEBI:147286"/>
        <dbReference type="ChEBI" id="CHEBI:147287"/>
        <dbReference type="ChEBI" id="CHEBI:456216"/>
        <dbReference type="EC" id="6.3.5.3"/>
    </reaction>
</comment>
<dbReference type="EC" id="6.3.5.3" evidence="12"/>
<protein>
    <recommendedName>
        <fullName evidence="12">Phosphoribosylformylglycinamidine synthase</fullName>
        <shortName evidence="12">FGAM synthase</shortName>
        <shortName evidence="12">FGAMS</shortName>
        <ecNumber evidence="12">6.3.5.3</ecNumber>
    </recommendedName>
    <alternativeName>
        <fullName evidence="12">Formylglycinamide ribonucleotide amidotransferase</fullName>
        <shortName evidence="12">FGAR amidotransferase</shortName>
        <shortName evidence="12">FGAR-AT</shortName>
    </alternativeName>
</protein>
<feature type="binding site" evidence="12">
    <location>
        <position position="677"/>
    </location>
    <ligand>
        <name>Mg(2+)</name>
        <dbReference type="ChEBI" id="CHEBI:18420"/>
    </ligand>
</feature>
<dbReference type="FunFam" id="3.90.650.10:FF:000024">
    <property type="entry name" value="Phosphoribosylformylglycinamidine synthase"/>
    <property type="match status" value="1"/>
</dbReference>
<dbReference type="NCBIfam" id="TIGR01735">
    <property type="entry name" value="FGAM_synt"/>
    <property type="match status" value="1"/>
</dbReference>
<evidence type="ECO:0000256" key="7">
    <source>
        <dbReference type="ARBA" id="ARBA00022755"/>
    </source>
</evidence>
<dbReference type="GO" id="GO:0004642">
    <property type="term" value="F:phosphoribosylformylglycinamidine synthase activity"/>
    <property type="evidence" value="ECO:0007669"/>
    <property type="project" value="UniProtKB-UniRule"/>
</dbReference>
<dbReference type="SUPFAM" id="SSF109736">
    <property type="entry name" value="FGAM synthase PurL, linker domain"/>
    <property type="match status" value="1"/>
</dbReference>
<dbReference type="Gene3D" id="3.30.1330.10">
    <property type="entry name" value="PurM-like, N-terminal domain"/>
    <property type="match status" value="2"/>
</dbReference>
<evidence type="ECO:0000256" key="11">
    <source>
        <dbReference type="ARBA" id="ARBA00052585"/>
    </source>
</evidence>
<feature type="active site" description="Nucleophile" evidence="12">
    <location>
        <position position="1129"/>
    </location>
</feature>
<sequence>MTFAIHRGARALSVFRAQRILQRLHAEGLAVCGLAARYVHLLDWEQAPANEEQERAEALLGYGEPWIGKGGAMEIAVVPRLGTVSPWSSKATEIAQVCGLGNLRRIERGIAYYVDHDQSLLPPERERLLALLHDPLTESVLEDWQAADVVFVHPQPRPLRRVPFLREGLPALLAVNEELGLALSAAEIDYLAQLFRDLQRDPSDAELMMFAQANSEHCRHKVFNAQFRLDDREQSQTLFGMIRSTHRAHPQGTLSAYHDNAAVIEAYAPSHYFCAGSDGNYQSHNENLGILIKVETHNHPTAISPFPGAATGSGGEIRDEGATGRGGKAKMGLCGFSVSQLRIPGYEQAWEQEFYGRPQRIRSALEIMLEGPIGAAAFNNEFGRASVAGYFRVFEGEQGGRHWGYHKPIMLAGGIGQIRPTLIQKLPLPVGAKVLVLGGPAMLIGLGGGAASSVASGKGEENLDFASVQRGNPEMQRRAQEVIERCIALGEESPILSIHDVGAGGLSNALPELLHDGGRGGTLQLRAVPNDDAAMSPMEIWCNEAQERYVLAVAADRLAEFLALCQRERCPVAVLGTAEEGDYLRVEDELFRDLPVEMSLDALLGCPPRMLRDAHSVPMRTQALQIPDKDLRDLAYAVLRHPSVASKEFLVTIGDRSVGGLIARDQMVGPWQVPVADCAVSAADFWQFHGEAMALGERGPVAVLDAPASGRLALAEALTNLFAADVQELGQIKLSANWMAAVNVAGEDARLFETVRSVAEELCSALELSIPVGKDSLSMQTVWQEGDVQKSVTGPLSLIITAVAPVANVAATWTPQLQDLADTELWLLDLGRGRLGASILAQILGQLGAESADLDAPLLLRAAFALLRKLRQEGVVLAYHDRSDGGLWASVCEMSFAGRRGVDIVIPVDVECMGFLFAEEPGFLLQIRRADAKVLQSLVAAAGLESRLHCLGPVTVDWRLRILQDGAALLDEAGSELLAAWAETSNRLQSLRDDPDCAGEAYAHGTALRPSLFSNWREDQRPSFPTPEIGAAKPRVAILREEGVNGQVEMAAAFARSGFTAVDVHMSDLLAGRDDIRNYPVFAACGGFSYGDVLGAGAGWAKSILYHEALRLQFAGYFADSTRLALGVCNGCQMLAELRELIPGTEYWPSFRRNRSEQFEARLAMVEVLASPSPLFAGLAGLQAPIVVAHGEGRAIFHDPEQVSQAPVTMRYIDANGQVATRYPVNPNGSPQGITGLCSSTGRASILMPHPERVVRTVQMSWHPADWQADTPWLEIFRNAYRSVS</sequence>
<dbReference type="InterPro" id="IPR040707">
    <property type="entry name" value="FGAR-AT_N"/>
</dbReference>
<keyword evidence="8 12" id="KW-0067">ATP-binding</keyword>
<evidence type="ECO:0000256" key="2">
    <source>
        <dbReference type="ARBA" id="ARBA00008608"/>
    </source>
</evidence>
<dbReference type="GO" id="GO:0006189">
    <property type="term" value="P:'de novo' IMP biosynthetic process"/>
    <property type="evidence" value="ECO:0007669"/>
    <property type="project" value="UniProtKB-UniRule"/>
</dbReference>
<evidence type="ECO:0000259" key="16">
    <source>
        <dbReference type="Pfam" id="PF18076"/>
    </source>
</evidence>
<comment type="pathway">
    <text evidence="1 12">Purine metabolism; IMP biosynthesis via de novo pathway; 5-amino-1-(5-phospho-D-ribosyl)imidazole from N(2)-formyl-N(1)-(5-phospho-D-ribosyl)glycinamide: step 1/2.</text>
</comment>
<keyword evidence="10 12" id="KW-0315">Glutamine amidotransferase</keyword>
<evidence type="ECO:0000256" key="3">
    <source>
        <dbReference type="ARBA" id="ARBA00022490"/>
    </source>
</evidence>
<feature type="region of interest" description="Disordered" evidence="13">
    <location>
        <begin position="305"/>
        <end position="324"/>
    </location>
</feature>
<comment type="caution">
    <text evidence="12">Lacks conserved residue(s) required for the propagation of feature annotation.</text>
</comment>
<dbReference type="Gene3D" id="1.10.8.750">
    <property type="entry name" value="Phosphoribosylformylglycinamidine synthase, linker domain"/>
    <property type="match status" value="1"/>
</dbReference>
<dbReference type="CDD" id="cd02203">
    <property type="entry name" value="PurL_repeat1"/>
    <property type="match status" value="1"/>
</dbReference>
<dbReference type="SUPFAM" id="SSF52317">
    <property type="entry name" value="Class I glutamine amidotransferase-like"/>
    <property type="match status" value="1"/>
</dbReference>
<feature type="binding site" evidence="12">
    <location>
        <position position="716"/>
    </location>
    <ligand>
        <name>Mg(2+)</name>
        <dbReference type="ChEBI" id="CHEBI:18420"/>
    </ligand>
</feature>
<feature type="domain" description="PurM-like C-terminal" evidence="14">
    <location>
        <begin position="833"/>
        <end position="960"/>
    </location>
</feature>
<evidence type="ECO:0000313" key="18">
    <source>
        <dbReference type="EMBL" id="MBU2787661.1"/>
    </source>
</evidence>
<evidence type="ECO:0000259" key="17">
    <source>
        <dbReference type="Pfam" id="PF22689"/>
    </source>
</evidence>
<dbReference type="GO" id="GO:0005524">
    <property type="term" value="F:ATP binding"/>
    <property type="evidence" value="ECO:0007669"/>
    <property type="project" value="UniProtKB-UniRule"/>
</dbReference>
<dbReference type="EMBL" id="JAAXYO010000051">
    <property type="protein sequence ID" value="MBU2787661.1"/>
    <property type="molecule type" value="Genomic_DNA"/>
</dbReference>
<dbReference type="InterPro" id="IPR036676">
    <property type="entry name" value="PurM-like_C_sf"/>
</dbReference>
<dbReference type="InterPro" id="IPR010918">
    <property type="entry name" value="PurM-like_C_dom"/>
</dbReference>
<feature type="binding site" evidence="12">
    <location>
        <position position="676"/>
    </location>
    <ligand>
        <name>ATP</name>
        <dbReference type="ChEBI" id="CHEBI:30616"/>
    </ligand>
</feature>
<dbReference type="Pfam" id="PF13507">
    <property type="entry name" value="GATase_5"/>
    <property type="match status" value="1"/>
</dbReference>
<dbReference type="Pfam" id="PF02769">
    <property type="entry name" value="AIRS_C"/>
    <property type="match status" value="2"/>
</dbReference>
<dbReference type="FunFam" id="3.40.50.880:FF:000008">
    <property type="entry name" value="Phosphoribosylformylglycinamidine synthase"/>
    <property type="match status" value="1"/>
</dbReference>
<feature type="binding site" evidence="12">
    <location>
        <begin position="308"/>
        <end position="319"/>
    </location>
    <ligand>
        <name>ATP</name>
        <dbReference type="ChEBI" id="CHEBI:30616"/>
    </ligand>
</feature>
<evidence type="ECO:0000259" key="15">
    <source>
        <dbReference type="Pfam" id="PF18072"/>
    </source>
</evidence>
<comment type="caution">
    <text evidence="18">The sequence shown here is derived from an EMBL/GenBank/DDBJ whole genome shotgun (WGS) entry which is preliminary data.</text>
</comment>
<dbReference type="SMART" id="SM01211">
    <property type="entry name" value="GATase_5"/>
    <property type="match status" value="1"/>
</dbReference>
<keyword evidence="4 12" id="KW-0436">Ligase</keyword>
<dbReference type="Pfam" id="PF18076">
    <property type="entry name" value="FGAR-AT_N"/>
    <property type="match status" value="1"/>
</dbReference>